<gene>
    <name evidence="1" type="ORF">DPMN_009095</name>
</gene>
<dbReference type="Proteomes" id="UP000828390">
    <property type="component" value="Unassembled WGS sequence"/>
</dbReference>
<keyword evidence="2" id="KW-1185">Reference proteome</keyword>
<sequence length="100" mass="11556">MLQQVGKCALGITTCIRALKGMQLGREGLRGREIIIEPFKRSTFVQKVKKINKIHFRDLIRIGTNDSLTNICKNPEVQSQLTTFYEEVNDRDRRAAIWHV</sequence>
<protein>
    <submittedName>
        <fullName evidence="1">Uncharacterized protein</fullName>
    </submittedName>
</protein>
<accession>A0A9D4RXN8</accession>
<reference evidence="1" key="2">
    <citation type="submission" date="2020-11" db="EMBL/GenBank/DDBJ databases">
        <authorList>
            <person name="McCartney M.A."/>
            <person name="Auch B."/>
            <person name="Kono T."/>
            <person name="Mallez S."/>
            <person name="Becker A."/>
            <person name="Gohl D.M."/>
            <person name="Silverstein K.A.T."/>
            <person name="Koren S."/>
            <person name="Bechman K.B."/>
            <person name="Herman A."/>
            <person name="Abrahante J.E."/>
            <person name="Garbe J."/>
        </authorList>
    </citation>
    <scope>NUCLEOTIDE SEQUENCE</scope>
    <source>
        <strain evidence="1">Duluth1</strain>
        <tissue evidence="1">Whole animal</tissue>
    </source>
</reference>
<organism evidence="1 2">
    <name type="scientific">Dreissena polymorpha</name>
    <name type="common">Zebra mussel</name>
    <name type="synonym">Mytilus polymorpha</name>
    <dbReference type="NCBI Taxonomy" id="45954"/>
    <lineage>
        <taxon>Eukaryota</taxon>
        <taxon>Metazoa</taxon>
        <taxon>Spiralia</taxon>
        <taxon>Lophotrochozoa</taxon>
        <taxon>Mollusca</taxon>
        <taxon>Bivalvia</taxon>
        <taxon>Autobranchia</taxon>
        <taxon>Heteroconchia</taxon>
        <taxon>Euheterodonta</taxon>
        <taxon>Imparidentia</taxon>
        <taxon>Neoheterodontei</taxon>
        <taxon>Myida</taxon>
        <taxon>Dreissenoidea</taxon>
        <taxon>Dreissenidae</taxon>
        <taxon>Dreissena</taxon>
    </lineage>
</organism>
<evidence type="ECO:0000313" key="2">
    <source>
        <dbReference type="Proteomes" id="UP000828390"/>
    </source>
</evidence>
<name>A0A9D4RXN8_DREPO</name>
<comment type="caution">
    <text evidence="1">The sequence shown here is derived from an EMBL/GenBank/DDBJ whole genome shotgun (WGS) entry which is preliminary data.</text>
</comment>
<dbReference type="AlphaFoldDB" id="A0A9D4RXN8"/>
<proteinExistence type="predicted"/>
<reference evidence="1" key="1">
    <citation type="journal article" date="2019" name="bioRxiv">
        <title>The Genome of the Zebra Mussel, Dreissena polymorpha: A Resource for Invasive Species Research.</title>
        <authorList>
            <person name="McCartney M.A."/>
            <person name="Auch B."/>
            <person name="Kono T."/>
            <person name="Mallez S."/>
            <person name="Zhang Y."/>
            <person name="Obille A."/>
            <person name="Becker A."/>
            <person name="Abrahante J.E."/>
            <person name="Garbe J."/>
            <person name="Badalamenti J.P."/>
            <person name="Herman A."/>
            <person name="Mangelson H."/>
            <person name="Liachko I."/>
            <person name="Sullivan S."/>
            <person name="Sone E.D."/>
            <person name="Koren S."/>
            <person name="Silverstein K.A.T."/>
            <person name="Beckman K.B."/>
            <person name="Gohl D.M."/>
        </authorList>
    </citation>
    <scope>NUCLEOTIDE SEQUENCE</scope>
    <source>
        <strain evidence="1">Duluth1</strain>
        <tissue evidence="1">Whole animal</tissue>
    </source>
</reference>
<evidence type="ECO:0000313" key="1">
    <source>
        <dbReference type="EMBL" id="KAH3885106.1"/>
    </source>
</evidence>
<dbReference type="EMBL" id="JAIWYP010000001">
    <property type="protein sequence ID" value="KAH3885106.1"/>
    <property type="molecule type" value="Genomic_DNA"/>
</dbReference>